<dbReference type="GO" id="GO:0003677">
    <property type="term" value="F:DNA binding"/>
    <property type="evidence" value="ECO:0007669"/>
    <property type="project" value="UniProtKB-KW"/>
</dbReference>
<feature type="domain" description="RNA polymerase sigma factor 54 DNA-binding" evidence="10">
    <location>
        <begin position="285"/>
        <end position="444"/>
    </location>
</feature>
<dbReference type="Gene3D" id="1.10.10.1330">
    <property type="entry name" value="RNA polymerase sigma-54 factor, core-binding domain"/>
    <property type="match status" value="1"/>
</dbReference>
<evidence type="ECO:0000256" key="9">
    <source>
        <dbReference type="SAM" id="MobiDB-lite"/>
    </source>
</evidence>
<protein>
    <submittedName>
        <fullName evidence="12">RNA polymerase factor sigma-54</fullName>
    </submittedName>
</protein>
<dbReference type="InterPro" id="IPR000394">
    <property type="entry name" value="RNA_pol_sigma_54"/>
</dbReference>
<comment type="similarity">
    <text evidence="1">Belongs to the sigma-54 factor family.</text>
</comment>
<evidence type="ECO:0000256" key="3">
    <source>
        <dbReference type="ARBA" id="ARBA00022679"/>
    </source>
</evidence>
<evidence type="ECO:0000256" key="7">
    <source>
        <dbReference type="ARBA" id="ARBA00023125"/>
    </source>
</evidence>
<comment type="caution">
    <text evidence="12">The sequence shown here is derived from an EMBL/GenBank/DDBJ whole genome shotgun (WGS) entry which is preliminary data.</text>
</comment>
<evidence type="ECO:0000256" key="6">
    <source>
        <dbReference type="ARBA" id="ARBA00023082"/>
    </source>
</evidence>
<evidence type="ECO:0000313" key="12">
    <source>
        <dbReference type="EMBL" id="MDV2886218.1"/>
    </source>
</evidence>
<dbReference type="PIRSF" id="PIRSF000774">
    <property type="entry name" value="RpoN"/>
    <property type="match status" value="1"/>
</dbReference>
<keyword evidence="7" id="KW-0238">DNA-binding</keyword>
<dbReference type="GO" id="GO:0000428">
    <property type="term" value="C:DNA-directed RNA polymerase complex"/>
    <property type="evidence" value="ECO:0007669"/>
    <property type="project" value="UniProtKB-KW"/>
</dbReference>
<organism evidence="12 13">
    <name type="scientific">Alkalihalophilus pseudofirmus</name>
    <name type="common">Bacillus pseudofirmus</name>
    <dbReference type="NCBI Taxonomy" id="79885"/>
    <lineage>
        <taxon>Bacteria</taxon>
        <taxon>Bacillati</taxon>
        <taxon>Bacillota</taxon>
        <taxon>Bacilli</taxon>
        <taxon>Bacillales</taxon>
        <taxon>Bacillaceae</taxon>
        <taxon>Alkalihalophilus</taxon>
    </lineage>
</organism>
<keyword evidence="2" id="KW-0240">DNA-directed RNA polymerase</keyword>
<evidence type="ECO:0000256" key="8">
    <source>
        <dbReference type="ARBA" id="ARBA00023163"/>
    </source>
</evidence>
<evidence type="ECO:0000256" key="2">
    <source>
        <dbReference type="ARBA" id="ARBA00022478"/>
    </source>
</evidence>
<dbReference type="Gene3D" id="1.10.10.60">
    <property type="entry name" value="Homeodomain-like"/>
    <property type="match status" value="1"/>
</dbReference>
<accession>A0AAJ2NPR7</accession>
<keyword evidence="6" id="KW-0731">Sigma factor</keyword>
<gene>
    <name evidence="12" type="primary">rpoN</name>
    <name evidence="12" type="ORF">RYX45_13600</name>
</gene>
<keyword evidence="5" id="KW-0805">Transcription regulation</keyword>
<evidence type="ECO:0000256" key="4">
    <source>
        <dbReference type="ARBA" id="ARBA00022695"/>
    </source>
</evidence>
<evidence type="ECO:0000256" key="5">
    <source>
        <dbReference type="ARBA" id="ARBA00023015"/>
    </source>
</evidence>
<dbReference type="PRINTS" id="PR00045">
    <property type="entry name" value="SIGMA54FCT"/>
</dbReference>
<dbReference type="GO" id="GO:0006352">
    <property type="term" value="P:DNA-templated transcription initiation"/>
    <property type="evidence" value="ECO:0007669"/>
    <property type="project" value="InterPro"/>
</dbReference>
<dbReference type="InterPro" id="IPR007046">
    <property type="entry name" value="RNA_pol_sigma_54_core-bd"/>
</dbReference>
<sequence length="446" mass="50562">MQFGLFQQQTTTLIMTQQLRQAINLLQYSTTDLSAFIHEQALENPLIDLQDQASMQAGSESSYIGASAPRSGSTRKSEDEASPIDYALVDHKSLSEHLVSQAGEIALSEELERQLQYFIFSLREDGYFCRPFEEVCSDLAISTEEGEDVLRILQSFEPAGVGARSLSECLLLQLKHLSNKAPLAEIIVSRHMEDLASKKWKTLAAELDVTMSDIQDVYDLIQTLDPRPGTQYSGEPTNYLIPDLSITWKNGELFVQLIDDSLPPIRLNRDYEQLLHRSNQAEATEYAKQKYQQIQWLLKSIEQRQQTIKKVAEAIVRHQRNFFESKSGVLKPLTLKDIAEEIDMHESTVSRATTHKYAQTPRGLYELKAFFTSSVKNGFGESTSSQSIKELIKELIAGESKQKPLSDQKIVTWLESEKGITVSRRAIAKYRDELGIPSSSKRKRYE</sequence>
<evidence type="ECO:0000256" key="1">
    <source>
        <dbReference type="ARBA" id="ARBA00008798"/>
    </source>
</evidence>
<dbReference type="PANTHER" id="PTHR32248:SF4">
    <property type="entry name" value="RNA POLYMERASE SIGMA-54 FACTOR"/>
    <property type="match status" value="1"/>
</dbReference>
<dbReference type="Proteomes" id="UP001285636">
    <property type="component" value="Unassembled WGS sequence"/>
</dbReference>
<dbReference type="Pfam" id="PF00309">
    <property type="entry name" value="Sigma54_AID"/>
    <property type="match status" value="1"/>
</dbReference>
<keyword evidence="3" id="KW-0808">Transferase</keyword>
<keyword evidence="8" id="KW-0804">Transcription</keyword>
<dbReference type="AlphaFoldDB" id="A0AAJ2NPR7"/>
<evidence type="ECO:0000259" key="10">
    <source>
        <dbReference type="Pfam" id="PF04552"/>
    </source>
</evidence>
<dbReference type="InterPro" id="IPR007634">
    <property type="entry name" value="RNA_pol_sigma_54_DNA-bd"/>
</dbReference>
<dbReference type="Pfam" id="PF04963">
    <property type="entry name" value="Sigma54_CBD"/>
    <property type="match status" value="1"/>
</dbReference>
<dbReference type="GO" id="GO:0001216">
    <property type="term" value="F:DNA-binding transcription activator activity"/>
    <property type="evidence" value="ECO:0007669"/>
    <property type="project" value="InterPro"/>
</dbReference>
<dbReference type="RefSeq" id="WP_323467030.1">
    <property type="nucleotide sequence ID" value="NZ_CP144224.1"/>
</dbReference>
<dbReference type="GO" id="GO:0016987">
    <property type="term" value="F:sigma factor activity"/>
    <property type="evidence" value="ECO:0007669"/>
    <property type="project" value="UniProtKB-KW"/>
</dbReference>
<name>A0AAJ2NPR7_ALKPS</name>
<feature type="domain" description="RNA polymerase sigma factor 54 core-binding" evidence="11">
    <location>
        <begin position="89"/>
        <end position="271"/>
    </location>
</feature>
<feature type="compositionally biased region" description="Polar residues" evidence="9">
    <location>
        <begin position="58"/>
        <end position="74"/>
    </location>
</feature>
<keyword evidence="4" id="KW-0548">Nucleotidyltransferase</keyword>
<evidence type="ECO:0000313" key="13">
    <source>
        <dbReference type="Proteomes" id="UP001285636"/>
    </source>
</evidence>
<dbReference type="EMBL" id="JAWJAY010000003">
    <property type="protein sequence ID" value="MDV2886218.1"/>
    <property type="molecule type" value="Genomic_DNA"/>
</dbReference>
<dbReference type="NCBIfam" id="TIGR02395">
    <property type="entry name" value="rpoN_sigma"/>
    <property type="match status" value="1"/>
</dbReference>
<evidence type="ECO:0000259" key="11">
    <source>
        <dbReference type="Pfam" id="PF04963"/>
    </source>
</evidence>
<dbReference type="PROSITE" id="PS00717">
    <property type="entry name" value="SIGMA54_1"/>
    <property type="match status" value="1"/>
</dbReference>
<dbReference type="GO" id="GO:0016779">
    <property type="term" value="F:nucleotidyltransferase activity"/>
    <property type="evidence" value="ECO:0007669"/>
    <property type="project" value="UniProtKB-KW"/>
</dbReference>
<dbReference type="PANTHER" id="PTHR32248">
    <property type="entry name" value="RNA POLYMERASE SIGMA-54 FACTOR"/>
    <property type="match status" value="1"/>
</dbReference>
<dbReference type="Pfam" id="PF04552">
    <property type="entry name" value="Sigma54_DBD"/>
    <property type="match status" value="1"/>
</dbReference>
<proteinExistence type="inferred from homology"/>
<reference evidence="12" key="1">
    <citation type="submission" date="2023-10" db="EMBL/GenBank/DDBJ databases">
        <title>Screening of Alkalihalophilus pseudofirmusBZ-TG-HK211 and Its Alleviation of Salt Stress on Rapeseed Growth.</title>
        <authorList>
            <person name="Zhao B."/>
            <person name="Guo T."/>
        </authorList>
    </citation>
    <scope>NUCLEOTIDE SEQUENCE</scope>
    <source>
        <strain evidence="12">BZ-TG-HK211</strain>
    </source>
</reference>
<dbReference type="PROSITE" id="PS50044">
    <property type="entry name" value="SIGMA54_3"/>
    <property type="match status" value="1"/>
</dbReference>
<dbReference type="InterPro" id="IPR038709">
    <property type="entry name" value="RpoN_core-bd_sf"/>
</dbReference>
<feature type="region of interest" description="Disordered" evidence="9">
    <location>
        <begin position="58"/>
        <end position="79"/>
    </location>
</feature>